<feature type="transmembrane region" description="Helical" evidence="1">
    <location>
        <begin position="30"/>
        <end position="47"/>
    </location>
</feature>
<evidence type="ECO:0000313" key="3">
    <source>
        <dbReference type="Proteomes" id="UP000598820"/>
    </source>
</evidence>
<evidence type="ECO:0000256" key="1">
    <source>
        <dbReference type="SAM" id="Phobius"/>
    </source>
</evidence>
<keyword evidence="1" id="KW-1133">Transmembrane helix</keyword>
<protein>
    <submittedName>
        <fullName evidence="2">Uncharacterized protein</fullName>
    </submittedName>
</protein>
<reference evidence="2" key="1">
    <citation type="submission" date="2020-09" db="EMBL/GenBank/DDBJ databases">
        <authorList>
            <person name="Kim M.K."/>
        </authorList>
    </citation>
    <scope>NUCLEOTIDE SEQUENCE</scope>
    <source>
        <strain evidence="2">BT702</strain>
    </source>
</reference>
<sequence>MDKLNHWVNELMNLIVGNSRYVSYTLGKQLVFLVSILLFLVLTYFFVDSYFNQ</sequence>
<name>A0A926Y4Q7_9BACT</name>
<comment type="caution">
    <text evidence="2">The sequence shown here is derived from an EMBL/GenBank/DDBJ whole genome shotgun (WGS) entry which is preliminary data.</text>
</comment>
<keyword evidence="3" id="KW-1185">Reference proteome</keyword>
<dbReference type="AlphaFoldDB" id="A0A926Y4Q7"/>
<dbReference type="RefSeq" id="WP_190889404.1">
    <property type="nucleotide sequence ID" value="NZ_JACWZY010000022.1"/>
</dbReference>
<accession>A0A926Y4Q7</accession>
<dbReference type="EMBL" id="JACWZY010000022">
    <property type="protein sequence ID" value="MBD2703565.1"/>
    <property type="molecule type" value="Genomic_DNA"/>
</dbReference>
<keyword evidence="1" id="KW-0812">Transmembrane</keyword>
<evidence type="ECO:0000313" key="2">
    <source>
        <dbReference type="EMBL" id="MBD2703565.1"/>
    </source>
</evidence>
<gene>
    <name evidence="2" type="ORF">IC229_23175</name>
</gene>
<keyword evidence="1" id="KW-0472">Membrane</keyword>
<dbReference type="Proteomes" id="UP000598820">
    <property type="component" value="Unassembled WGS sequence"/>
</dbReference>
<proteinExistence type="predicted"/>
<organism evidence="2 3">
    <name type="scientific">Spirosoma profusum</name>
    <dbReference type="NCBI Taxonomy" id="2771354"/>
    <lineage>
        <taxon>Bacteria</taxon>
        <taxon>Pseudomonadati</taxon>
        <taxon>Bacteroidota</taxon>
        <taxon>Cytophagia</taxon>
        <taxon>Cytophagales</taxon>
        <taxon>Cytophagaceae</taxon>
        <taxon>Spirosoma</taxon>
    </lineage>
</organism>